<evidence type="ECO:0000313" key="5">
    <source>
        <dbReference type="Proteomes" id="UP001499987"/>
    </source>
</evidence>
<keyword evidence="2" id="KW-0472">Membrane</keyword>
<proteinExistence type="predicted"/>
<evidence type="ECO:0000313" key="4">
    <source>
        <dbReference type="EMBL" id="GAA1077653.1"/>
    </source>
</evidence>
<keyword evidence="2" id="KW-1133">Transmembrane helix</keyword>
<name>A0ABP4E0R5_9ACTN</name>
<comment type="caution">
    <text evidence="4">The sequence shown here is derived from an EMBL/GenBank/DDBJ whole genome shotgun (WGS) entry which is preliminary data.</text>
</comment>
<feature type="signal peptide" evidence="3">
    <location>
        <begin position="1"/>
        <end position="27"/>
    </location>
</feature>
<evidence type="ECO:0000256" key="2">
    <source>
        <dbReference type="SAM" id="Phobius"/>
    </source>
</evidence>
<evidence type="ECO:0008006" key="6">
    <source>
        <dbReference type="Google" id="ProtNLM"/>
    </source>
</evidence>
<keyword evidence="2" id="KW-0812">Transmembrane</keyword>
<keyword evidence="3" id="KW-0732">Signal</keyword>
<protein>
    <recommendedName>
        <fullName evidence="6">CopC domain-containing protein</fullName>
    </recommendedName>
</protein>
<reference evidence="5" key="1">
    <citation type="journal article" date="2019" name="Int. J. Syst. Evol. Microbiol.">
        <title>The Global Catalogue of Microorganisms (GCM) 10K type strain sequencing project: providing services to taxonomists for standard genome sequencing and annotation.</title>
        <authorList>
            <consortium name="The Broad Institute Genomics Platform"/>
            <consortium name="The Broad Institute Genome Sequencing Center for Infectious Disease"/>
            <person name="Wu L."/>
            <person name="Ma J."/>
        </authorList>
    </citation>
    <scope>NUCLEOTIDE SEQUENCE [LARGE SCALE GENOMIC DNA]</scope>
    <source>
        <strain evidence="5">JCM 13002</strain>
    </source>
</reference>
<feature type="chain" id="PRO_5047515411" description="CopC domain-containing protein" evidence="3">
    <location>
        <begin position="28"/>
        <end position="219"/>
    </location>
</feature>
<dbReference type="RefSeq" id="WP_344623091.1">
    <property type="nucleotide sequence ID" value="NZ_BAAALD010000013.1"/>
</dbReference>
<gene>
    <name evidence="4" type="ORF">GCM10009663_19340</name>
</gene>
<feature type="region of interest" description="Disordered" evidence="1">
    <location>
        <begin position="116"/>
        <end position="183"/>
    </location>
</feature>
<dbReference type="EMBL" id="BAAALD010000013">
    <property type="protein sequence ID" value="GAA1077653.1"/>
    <property type="molecule type" value="Genomic_DNA"/>
</dbReference>
<keyword evidence="5" id="KW-1185">Reference proteome</keyword>
<organism evidence="4 5">
    <name type="scientific">Kitasatospora arboriphila</name>
    <dbReference type="NCBI Taxonomy" id="258052"/>
    <lineage>
        <taxon>Bacteria</taxon>
        <taxon>Bacillati</taxon>
        <taxon>Actinomycetota</taxon>
        <taxon>Actinomycetes</taxon>
        <taxon>Kitasatosporales</taxon>
        <taxon>Streptomycetaceae</taxon>
        <taxon>Kitasatospora</taxon>
    </lineage>
</organism>
<evidence type="ECO:0000256" key="1">
    <source>
        <dbReference type="SAM" id="MobiDB-lite"/>
    </source>
</evidence>
<evidence type="ECO:0000256" key="3">
    <source>
        <dbReference type="SAM" id="SignalP"/>
    </source>
</evidence>
<accession>A0ABP4E0R5</accession>
<dbReference type="Proteomes" id="UP001499987">
    <property type="component" value="Unassembled WGS sequence"/>
</dbReference>
<feature type="transmembrane region" description="Helical" evidence="2">
    <location>
        <begin position="188"/>
        <end position="213"/>
    </location>
</feature>
<sequence length="219" mass="21329">MPDRRSAAASAVLAGLLVLGPAATAHAHGDTIALTVTGSTGGHPQATALWENDRDPVEERIAGTFSATAPDGTALGPWRLVAVPGRPGVLTTAEVLPPGHWTVTAETAFPGLGRYQGTLDVPVTDPPGSAPSAGPTAATQGPTAATPSPGTVADPVPAGTAAPSGGPAPSGSPAPATAAPDDDRDRPAWLLALAGLGTAVLAGGAVAAAVHILRRSARS</sequence>
<feature type="compositionally biased region" description="Low complexity" evidence="1">
    <location>
        <begin position="130"/>
        <end position="179"/>
    </location>
</feature>